<dbReference type="Pfam" id="PF00376">
    <property type="entry name" value="MerR"/>
    <property type="match status" value="1"/>
</dbReference>
<keyword evidence="3" id="KW-1185">Reference proteome</keyword>
<dbReference type="Gene3D" id="1.10.1660.10">
    <property type="match status" value="1"/>
</dbReference>
<dbReference type="PROSITE" id="PS50937">
    <property type="entry name" value="HTH_MERR_2"/>
    <property type="match status" value="1"/>
</dbReference>
<reference evidence="3" key="1">
    <citation type="submission" date="2023-07" db="EMBL/GenBank/DDBJ databases">
        <title>30 novel species of actinomycetes from the DSMZ collection.</title>
        <authorList>
            <person name="Nouioui I."/>
        </authorList>
    </citation>
    <scope>NUCLEOTIDE SEQUENCE [LARGE SCALE GENOMIC DNA]</scope>
    <source>
        <strain evidence="3">DSM 41886</strain>
    </source>
</reference>
<dbReference type="GO" id="GO:0003677">
    <property type="term" value="F:DNA binding"/>
    <property type="evidence" value="ECO:0007669"/>
    <property type="project" value="UniProtKB-KW"/>
</dbReference>
<dbReference type="SMART" id="SM00422">
    <property type="entry name" value="HTH_MERR"/>
    <property type="match status" value="1"/>
</dbReference>
<proteinExistence type="predicted"/>
<gene>
    <name evidence="2" type="ORF">RM779_18985</name>
</gene>
<evidence type="ECO:0000313" key="2">
    <source>
        <dbReference type="EMBL" id="MDT0444668.1"/>
    </source>
</evidence>
<evidence type="ECO:0000313" key="3">
    <source>
        <dbReference type="Proteomes" id="UP001183615"/>
    </source>
</evidence>
<organism evidence="2 3">
    <name type="scientific">Streptomyces johnsoniae</name>
    <dbReference type="NCBI Taxonomy" id="3075532"/>
    <lineage>
        <taxon>Bacteria</taxon>
        <taxon>Bacillati</taxon>
        <taxon>Actinomycetota</taxon>
        <taxon>Actinomycetes</taxon>
        <taxon>Kitasatosporales</taxon>
        <taxon>Streptomycetaceae</taxon>
        <taxon>Streptomyces</taxon>
    </lineage>
</organism>
<comment type="caution">
    <text evidence="2">The sequence shown here is derived from an EMBL/GenBank/DDBJ whole genome shotgun (WGS) entry which is preliminary data.</text>
</comment>
<protein>
    <submittedName>
        <fullName evidence="2">MerR family DNA-binding transcriptional regulator</fullName>
    </submittedName>
</protein>
<name>A0ABU2S6S4_9ACTN</name>
<dbReference type="InterPro" id="IPR009061">
    <property type="entry name" value="DNA-bd_dom_put_sf"/>
</dbReference>
<dbReference type="EMBL" id="JAVREV010000010">
    <property type="protein sequence ID" value="MDT0444668.1"/>
    <property type="molecule type" value="Genomic_DNA"/>
</dbReference>
<accession>A0ABU2S6S4</accession>
<dbReference type="SUPFAM" id="SSF46955">
    <property type="entry name" value="Putative DNA-binding domain"/>
    <property type="match status" value="1"/>
</dbReference>
<dbReference type="Proteomes" id="UP001183615">
    <property type="component" value="Unassembled WGS sequence"/>
</dbReference>
<dbReference type="RefSeq" id="WP_311618922.1">
    <property type="nucleotide sequence ID" value="NZ_JAVREV010000010.1"/>
</dbReference>
<feature type="domain" description="HTH merR-type" evidence="1">
    <location>
        <begin position="5"/>
        <end position="53"/>
    </location>
</feature>
<dbReference type="InterPro" id="IPR000551">
    <property type="entry name" value="MerR-type_HTH_dom"/>
</dbReference>
<keyword evidence="2" id="KW-0238">DNA-binding</keyword>
<sequence length="75" mass="7810">MSGKLMQIGEVSDRTGLSLRTIRHQEKAGIVAASGRSAGDFRLYTESEVRRLAAGAAYEAAGLLSGRHAYGAGGT</sequence>
<evidence type="ECO:0000259" key="1">
    <source>
        <dbReference type="PROSITE" id="PS50937"/>
    </source>
</evidence>